<dbReference type="RefSeq" id="WP_014025688.1">
    <property type="nucleotide sequence ID" value="NC_015931.1"/>
</dbReference>
<protein>
    <submittedName>
        <fullName evidence="2">Uncharacterized protein</fullName>
    </submittedName>
</protein>
<dbReference type="EMBL" id="CP002838">
    <property type="protein sequence ID" value="AEM38011.1"/>
    <property type="molecule type" value="Genomic_DNA"/>
</dbReference>
<gene>
    <name evidence="2" type="ordered locus">Pyrfu_0139</name>
</gene>
<dbReference type="AlphaFoldDB" id="G0EEH0"/>
<proteinExistence type="predicted"/>
<evidence type="ECO:0000313" key="3">
    <source>
        <dbReference type="Proteomes" id="UP000001037"/>
    </source>
</evidence>
<keyword evidence="1" id="KW-0175">Coiled coil</keyword>
<keyword evidence="3" id="KW-1185">Reference proteome</keyword>
<dbReference type="Proteomes" id="UP000001037">
    <property type="component" value="Chromosome"/>
</dbReference>
<name>G0EEH0_PYRF1</name>
<feature type="coiled-coil region" evidence="1">
    <location>
        <begin position="7"/>
        <end position="34"/>
    </location>
</feature>
<dbReference type="eggNOG" id="arCOG05463">
    <property type="taxonomic scope" value="Archaea"/>
</dbReference>
<dbReference type="HOGENOM" id="CLU_1792197_0_0_2"/>
<dbReference type="GeneID" id="11139773"/>
<sequence>MNIEELKRMLERKIAFLEKKLEFYRMLLEALEACSEGGASLIEEIRDEEGRLVGRVYRSGNTLKLILEKPVHISNPYVRHLARRIERLREEGIELELSLEKNEQGMVTSIVVRGPLESDEILETLQRLFRFVALRVSRGNTANA</sequence>
<accession>G0EEH0</accession>
<dbReference type="KEGG" id="pfm:Pyrfu_0139"/>
<organism evidence="2 3">
    <name type="scientific">Pyrolobus fumarii (strain DSM 11204 / 1A)</name>
    <dbReference type="NCBI Taxonomy" id="694429"/>
    <lineage>
        <taxon>Archaea</taxon>
        <taxon>Thermoproteota</taxon>
        <taxon>Thermoprotei</taxon>
        <taxon>Desulfurococcales</taxon>
        <taxon>Pyrodictiaceae</taxon>
        <taxon>Pyrolobus</taxon>
    </lineage>
</organism>
<evidence type="ECO:0000256" key="1">
    <source>
        <dbReference type="SAM" id="Coils"/>
    </source>
</evidence>
<reference evidence="2 3" key="1">
    <citation type="journal article" date="2011" name="Stand. Genomic Sci.">
        <title>Complete genome sequence of the hyperthermophilic chemolithoautotroph Pyrolobus fumarii type strain (1A).</title>
        <authorList>
            <person name="Anderson I."/>
            <person name="Goker M."/>
            <person name="Nolan M."/>
            <person name="Lucas S."/>
            <person name="Hammon N."/>
            <person name="Deshpande S."/>
            <person name="Cheng J.F."/>
            <person name="Tapia R."/>
            <person name="Han C."/>
            <person name="Goodwin L."/>
            <person name="Pitluck S."/>
            <person name="Huntemann M."/>
            <person name="Liolios K."/>
            <person name="Ivanova N."/>
            <person name="Pagani I."/>
            <person name="Mavromatis K."/>
            <person name="Ovchinikova G."/>
            <person name="Pati A."/>
            <person name="Chen A."/>
            <person name="Palaniappan K."/>
            <person name="Land M."/>
            <person name="Hauser L."/>
            <person name="Brambilla E.M."/>
            <person name="Huber H."/>
            <person name="Yasawong M."/>
            <person name="Rohde M."/>
            <person name="Spring S."/>
            <person name="Abt B."/>
            <person name="Sikorski J."/>
            <person name="Wirth R."/>
            <person name="Detter J.C."/>
            <person name="Woyke T."/>
            <person name="Bristow J."/>
            <person name="Eisen J.A."/>
            <person name="Markowitz V."/>
            <person name="Hugenholtz P."/>
            <person name="Kyrpides N.C."/>
            <person name="Klenk H.P."/>
            <person name="Lapidus A."/>
        </authorList>
    </citation>
    <scope>NUCLEOTIDE SEQUENCE [LARGE SCALE GENOMIC DNA]</scope>
    <source>
        <strain evidence="3">DSM 11204 / 1A</strain>
    </source>
</reference>
<evidence type="ECO:0000313" key="2">
    <source>
        <dbReference type="EMBL" id="AEM38011.1"/>
    </source>
</evidence>
<dbReference type="InParanoid" id="G0EEH0"/>